<gene>
    <name evidence="7" type="ORF">ACFQXB_05225</name>
</gene>
<dbReference type="PRINTS" id="PR00996">
    <property type="entry name" value="CHERMTFRASE"/>
</dbReference>
<evidence type="ECO:0000256" key="1">
    <source>
        <dbReference type="ARBA" id="ARBA00001541"/>
    </source>
</evidence>
<reference evidence="8" key="1">
    <citation type="journal article" date="2019" name="Int. J. Syst. Evol. Microbiol.">
        <title>The Global Catalogue of Microorganisms (GCM) 10K type strain sequencing project: providing services to taxonomists for standard genome sequencing and annotation.</title>
        <authorList>
            <consortium name="The Broad Institute Genomics Platform"/>
            <consortium name="The Broad Institute Genome Sequencing Center for Infectious Disease"/>
            <person name="Wu L."/>
            <person name="Ma J."/>
        </authorList>
    </citation>
    <scope>NUCLEOTIDE SEQUENCE [LARGE SCALE GENOMIC DNA]</scope>
    <source>
        <strain evidence="8">CGMCC 1.12750</strain>
    </source>
</reference>
<feature type="domain" description="CheR-type methyltransferase" evidence="6">
    <location>
        <begin position="16"/>
        <end position="270"/>
    </location>
</feature>
<dbReference type="EMBL" id="JBHTFQ010000002">
    <property type="protein sequence ID" value="MFC7703593.1"/>
    <property type="molecule type" value="Genomic_DNA"/>
</dbReference>
<organism evidence="7 8">
    <name type="scientific">Plastorhodobacter daqingensis</name>
    <dbReference type="NCBI Taxonomy" id="1387281"/>
    <lineage>
        <taxon>Bacteria</taxon>
        <taxon>Pseudomonadati</taxon>
        <taxon>Pseudomonadota</taxon>
        <taxon>Alphaproteobacteria</taxon>
        <taxon>Rhodobacterales</taxon>
        <taxon>Paracoccaceae</taxon>
        <taxon>Plastorhodobacter</taxon>
    </lineage>
</organism>
<dbReference type="GO" id="GO:0008168">
    <property type="term" value="F:methyltransferase activity"/>
    <property type="evidence" value="ECO:0007669"/>
    <property type="project" value="UniProtKB-KW"/>
</dbReference>
<keyword evidence="5" id="KW-0949">S-adenosyl-L-methionine</keyword>
<dbReference type="RefSeq" id="WP_377400173.1">
    <property type="nucleotide sequence ID" value="NZ_JBHTFQ010000002.1"/>
</dbReference>
<evidence type="ECO:0000256" key="2">
    <source>
        <dbReference type="ARBA" id="ARBA00012534"/>
    </source>
</evidence>
<sequence>MTRSEIRGCEDICGWLSHSCGIHYPEHKHEILRQRLVPVLREFEFETLEQLARGLRGGQLQALELAVMDAASTNHTYFFREPQVLEHFRQIIVPQLPAQGEIRIWSAAASSGDEAFTIAMILAETLGLRALSRVSILGTDLSASMIRLAEAAQYQNEHLQHMPLRTLGDYFRRGAGNSYEVIPEIRRCCTFRRMNLKAVPYPFRKPFHVTFCRNVLYYFSKADQSMIVNAMADVTLPDGWLVTSVTEPLREFISPWVPLRNMSAIYQRAT</sequence>
<keyword evidence="8" id="KW-1185">Reference proteome</keyword>
<dbReference type="InterPro" id="IPR036804">
    <property type="entry name" value="CheR_N_sf"/>
</dbReference>
<dbReference type="InterPro" id="IPR050903">
    <property type="entry name" value="Bact_Chemotaxis_MeTrfase"/>
</dbReference>
<evidence type="ECO:0000256" key="5">
    <source>
        <dbReference type="ARBA" id="ARBA00022691"/>
    </source>
</evidence>
<evidence type="ECO:0000313" key="7">
    <source>
        <dbReference type="EMBL" id="MFC7703593.1"/>
    </source>
</evidence>
<dbReference type="PANTHER" id="PTHR24422">
    <property type="entry name" value="CHEMOTAXIS PROTEIN METHYLTRANSFERASE"/>
    <property type="match status" value="1"/>
</dbReference>
<accession>A0ABW2UJZ3</accession>
<dbReference type="EC" id="2.1.1.80" evidence="2"/>
<dbReference type="PANTHER" id="PTHR24422:SF19">
    <property type="entry name" value="CHEMOTAXIS PROTEIN METHYLTRANSFERASE"/>
    <property type="match status" value="1"/>
</dbReference>
<dbReference type="SUPFAM" id="SSF47757">
    <property type="entry name" value="Chemotaxis receptor methyltransferase CheR, N-terminal domain"/>
    <property type="match status" value="1"/>
</dbReference>
<dbReference type="SMART" id="SM00138">
    <property type="entry name" value="MeTrc"/>
    <property type="match status" value="1"/>
</dbReference>
<evidence type="ECO:0000256" key="4">
    <source>
        <dbReference type="ARBA" id="ARBA00022679"/>
    </source>
</evidence>
<dbReference type="GO" id="GO:0032259">
    <property type="term" value="P:methylation"/>
    <property type="evidence" value="ECO:0007669"/>
    <property type="project" value="UniProtKB-KW"/>
</dbReference>
<protein>
    <recommendedName>
        <fullName evidence="2">protein-glutamate O-methyltransferase</fullName>
        <ecNumber evidence="2">2.1.1.80</ecNumber>
    </recommendedName>
</protein>
<dbReference type="InterPro" id="IPR029063">
    <property type="entry name" value="SAM-dependent_MTases_sf"/>
</dbReference>
<proteinExistence type="predicted"/>
<dbReference type="InterPro" id="IPR022642">
    <property type="entry name" value="CheR_C"/>
</dbReference>
<comment type="catalytic activity">
    <reaction evidence="1">
        <text>L-glutamyl-[protein] + S-adenosyl-L-methionine = [protein]-L-glutamate 5-O-methyl ester + S-adenosyl-L-homocysteine</text>
        <dbReference type="Rhea" id="RHEA:24452"/>
        <dbReference type="Rhea" id="RHEA-COMP:10208"/>
        <dbReference type="Rhea" id="RHEA-COMP:10311"/>
        <dbReference type="ChEBI" id="CHEBI:29973"/>
        <dbReference type="ChEBI" id="CHEBI:57856"/>
        <dbReference type="ChEBI" id="CHEBI:59789"/>
        <dbReference type="ChEBI" id="CHEBI:82795"/>
        <dbReference type="EC" id="2.1.1.80"/>
    </reaction>
</comment>
<name>A0ABW2UJZ3_9RHOB</name>
<evidence type="ECO:0000259" key="6">
    <source>
        <dbReference type="PROSITE" id="PS50123"/>
    </source>
</evidence>
<dbReference type="Proteomes" id="UP001596516">
    <property type="component" value="Unassembled WGS sequence"/>
</dbReference>
<dbReference type="Gene3D" id="1.10.155.10">
    <property type="entry name" value="Chemotaxis receptor methyltransferase CheR, N-terminal domain"/>
    <property type="match status" value="1"/>
</dbReference>
<dbReference type="PROSITE" id="PS50123">
    <property type="entry name" value="CHER"/>
    <property type="match status" value="1"/>
</dbReference>
<dbReference type="InterPro" id="IPR000780">
    <property type="entry name" value="CheR_MeTrfase"/>
</dbReference>
<dbReference type="SUPFAM" id="SSF53335">
    <property type="entry name" value="S-adenosyl-L-methionine-dependent methyltransferases"/>
    <property type="match status" value="1"/>
</dbReference>
<evidence type="ECO:0000256" key="3">
    <source>
        <dbReference type="ARBA" id="ARBA00022603"/>
    </source>
</evidence>
<dbReference type="Gene3D" id="3.40.50.150">
    <property type="entry name" value="Vaccinia Virus protein VP39"/>
    <property type="match status" value="1"/>
</dbReference>
<dbReference type="Pfam" id="PF01739">
    <property type="entry name" value="CheR"/>
    <property type="match status" value="1"/>
</dbReference>
<evidence type="ECO:0000313" key="8">
    <source>
        <dbReference type="Proteomes" id="UP001596516"/>
    </source>
</evidence>
<keyword evidence="3 7" id="KW-0489">Methyltransferase</keyword>
<comment type="caution">
    <text evidence="7">The sequence shown here is derived from an EMBL/GenBank/DDBJ whole genome shotgun (WGS) entry which is preliminary data.</text>
</comment>
<keyword evidence="4" id="KW-0808">Transferase</keyword>